<name>A1ZQ65_MICM2</name>
<keyword evidence="1" id="KW-1133">Transmembrane helix</keyword>
<comment type="caution">
    <text evidence="2">The sequence shown here is derived from an EMBL/GenBank/DDBJ whole genome shotgun (WGS) entry which is preliminary data.</text>
</comment>
<sequence length="50" mass="5746">MLKHTDLKHFLVNLFIGLKLFAFNFIYYPSTQLMLPSAPSLPSESCMLIN</sequence>
<proteinExistence type="predicted"/>
<dbReference type="AlphaFoldDB" id="A1ZQ65"/>
<accession>A1ZQ65</accession>
<reference evidence="2 3" key="1">
    <citation type="submission" date="2007-01" db="EMBL/GenBank/DDBJ databases">
        <authorList>
            <person name="Haygood M."/>
            <person name="Podell S."/>
            <person name="Anderson C."/>
            <person name="Hopkinson B."/>
            <person name="Roe K."/>
            <person name="Barbeau K."/>
            <person name="Gaasterland T."/>
            <person name="Ferriera S."/>
            <person name="Johnson J."/>
            <person name="Kravitz S."/>
            <person name="Beeson K."/>
            <person name="Sutton G."/>
            <person name="Rogers Y.-H."/>
            <person name="Friedman R."/>
            <person name="Frazier M."/>
            <person name="Venter J.C."/>
        </authorList>
    </citation>
    <scope>NUCLEOTIDE SEQUENCE [LARGE SCALE GENOMIC DNA]</scope>
    <source>
        <strain evidence="2 3">ATCC 23134</strain>
    </source>
</reference>
<keyword evidence="1" id="KW-0472">Membrane</keyword>
<evidence type="ECO:0000256" key="1">
    <source>
        <dbReference type="SAM" id="Phobius"/>
    </source>
</evidence>
<protein>
    <submittedName>
        <fullName evidence="2">Uncharacterized protein</fullName>
    </submittedName>
</protein>
<gene>
    <name evidence="2" type="ORF">M23134_06875</name>
</gene>
<evidence type="ECO:0000313" key="3">
    <source>
        <dbReference type="Proteomes" id="UP000004095"/>
    </source>
</evidence>
<dbReference type="Proteomes" id="UP000004095">
    <property type="component" value="Unassembled WGS sequence"/>
</dbReference>
<feature type="transmembrane region" description="Helical" evidence="1">
    <location>
        <begin position="12"/>
        <end position="30"/>
    </location>
</feature>
<keyword evidence="3" id="KW-1185">Reference proteome</keyword>
<keyword evidence="1" id="KW-0812">Transmembrane</keyword>
<dbReference type="EMBL" id="AAWS01000023">
    <property type="protein sequence ID" value="EAY27474.1"/>
    <property type="molecule type" value="Genomic_DNA"/>
</dbReference>
<organism evidence="2 3">
    <name type="scientific">Microscilla marina ATCC 23134</name>
    <dbReference type="NCBI Taxonomy" id="313606"/>
    <lineage>
        <taxon>Bacteria</taxon>
        <taxon>Pseudomonadati</taxon>
        <taxon>Bacteroidota</taxon>
        <taxon>Cytophagia</taxon>
        <taxon>Cytophagales</taxon>
        <taxon>Microscillaceae</taxon>
        <taxon>Microscilla</taxon>
    </lineage>
</organism>
<evidence type="ECO:0000313" key="2">
    <source>
        <dbReference type="EMBL" id="EAY27474.1"/>
    </source>
</evidence>